<dbReference type="PANTHER" id="PTHR33376:SF5">
    <property type="entry name" value="EXTRACYTOPLASMIC SOLUTE RECEPTOR PROTEIN"/>
    <property type="match status" value="1"/>
</dbReference>
<comment type="caution">
    <text evidence="3">The sequence shown here is derived from an EMBL/GenBank/DDBJ whole genome shotgun (WGS) entry which is preliminary data.</text>
</comment>
<dbReference type="GO" id="GO:0055085">
    <property type="term" value="P:transmembrane transport"/>
    <property type="evidence" value="ECO:0007669"/>
    <property type="project" value="InterPro"/>
</dbReference>
<protein>
    <submittedName>
        <fullName evidence="3">TRAP transporter substrate-binding protein DctP</fullName>
    </submittedName>
</protein>
<dbReference type="PANTHER" id="PTHR33376">
    <property type="match status" value="1"/>
</dbReference>
<dbReference type="NCBIfam" id="NF037995">
    <property type="entry name" value="TRAP_S1"/>
    <property type="match status" value="1"/>
</dbReference>
<feature type="chain" id="PRO_5039932472" evidence="2">
    <location>
        <begin position="26"/>
        <end position="359"/>
    </location>
</feature>
<reference evidence="3" key="1">
    <citation type="submission" date="2022-06" db="EMBL/GenBank/DDBJ databases">
        <title>Isolation and Genomics of Futiania mangrovii gen. nov., sp. nov., a Rare and Metabolically-versatile member in the Class Alphaproteobacteria.</title>
        <authorList>
            <person name="Liu L."/>
            <person name="Huang W.-C."/>
            <person name="Pan J."/>
            <person name="Li J."/>
            <person name="Huang Y."/>
            <person name="Du H."/>
            <person name="Liu Y."/>
            <person name="Li M."/>
        </authorList>
    </citation>
    <scope>NUCLEOTIDE SEQUENCE</scope>
    <source>
        <strain evidence="3">FT118</strain>
    </source>
</reference>
<dbReference type="Pfam" id="PF03480">
    <property type="entry name" value="DctP"/>
    <property type="match status" value="1"/>
</dbReference>
<evidence type="ECO:0000313" key="4">
    <source>
        <dbReference type="Proteomes" id="UP001055804"/>
    </source>
</evidence>
<organism evidence="3 4">
    <name type="scientific">Futiania mangrovi</name>
    <dbReference type="NCBI Taxonomy" id="2959716"/>
    <lineage>
        <taxon>Bacteria</taxon>
        <taxon>Pseudomonadati</taxon>
        <taxon>Pseudomonadota</taxon>
        <taxon>Alphaproteobacteria</taxon>
        <taxon>Futianiales</taxon>
        <taxon>Futianiaceae</taxon>
        <taxon>Futiania</taxon>
    </lineage>
</organism>
<keyword evidence="4" id="KW-1185">Reference proteome</keyword>
<dbReference type="EMBL" id="JAMZFT010000001">
    <property type="protein sequence ID" value="MCP1335437.1"/>
    <property type="molecule type" value="Genomic_DNA"/>
</dbReference>
<dbReference type="AlphaFoldDB" id="A0A9J6P9C6"/>
<evidence type="ECO:0000313" key="3">
    <source>
        <dbReference type="EMBL" id="MCP1335437.1"/>
    </source>
</evidence>
<dbReference type="Gene3D" id="3.40.190.170">
    <property type="entry name" value="Bacterial extracellular solute-binding protein, family 7"/>
    <property type="match status" value="1"/>
</dbReference>
<evidence type="ECO:0000256" key="2">
    <source>
        <dbReference type="SAM" id="SignalP"/>
    </source>
</evidence>
<accession>A0A9J6P9C6</accession>
<gene>
    <name evidence="3" type="primary">dctP</name>
    <name evidence="3" type="ORF">NJQ99_03350</name>
</gene>
<keyword evidence="1 2" id="KW-0732">Signal</keyword>
<sequence>MRITKRSRLAVACSVAAVMALGGFAASVGSIAGAHAAEVEGPKVKWLLSAWGKRRGITEGIESLAKHVSDATDGNFEISIQYGGVLSKPAENLDGLKIGAFEAAMFCPVYHPGKTPALTGLDLAFMPIFDMEARAKVHEAYFQHPVVQQEFANWNARPLISALMPGYEVMGKGEPPREMKDWEGLRLHAAGGMGDVLRSLGAVTTTLPAPETYQSLERGVIDGLAFPFTYAFAAYRLHEISDWYTSDLALGSTTCPVAVSQQAWDALPQQYKDLIERVKPTAYKEQREKNVEIDAKNLAAFKEAGLTPVSYPAEVRQQIIDRVAKQSWENWVKTRSEQGLPGQELLDFILAEAKSAQGS</sequence>
<dbReference type="Proteomes" id="UP001055804">
    <property type="component" value="Unassembled WGS sequence"/>
</dbReference>
<dbReference type="RefSeq" id="WP_269331383.1">
    <property type="nucleotide sequence ID" value="NZ_JAMZFT010000001.1"/>
</dbReference>
<proteinExistence type="predicted"/>
<name>A0A9J6P9C6_9PROT</name>
<feature type="signal peptide" evidence="2">
    <location>
        <begin position="1"/>
        <end position="25"/>
    </location>
</feature>
<dbReference type="InterPro" id="IPR018389">
    <property type="entry name" value="DctP_fam"/>
</dbReference>
<dbReference type="InterPro" id="IPR038404">
    <property type="entry name" value="TRAP_DctP_sf"/>
</dbReference>
<evidence type="ECO:0000256" key="1">
    <source>
        <dbReference type="ARBA" id="ARBA00022729"/>
    </source>
</evidence>